<protein>
    <submittedName>
        <fullName evidence="8">SNF2 domain-containing protein</fullName>
    </submittedName>
</protein>
<dbReference type="Gene3D" id="3.40.50.10810">
    <property type="entry name" value="Tandem AAA-ATPase domain"/>
    <property type="match status" value="1"/>
</dbReference>
<dbReference type="InterPro" id="IPR001650">
    <property type="entry name" value="Helicase_C-like"/>
</dbReference>
<dbReference type="InterPro" id="IPR000330">
    <property type="entry name" value="SNF2_N"/>
</dbReference>
<dbReference type="PROSITE" id="PS51194">
    <property type="entry name" value="HELICASE_CTER"/>
    <property type="match status" value="1"/>
</dbReference>
<dbReference type="RefSeq" id="WP_186442958.1">
    <property type="nucleotide sequence ID" value="NZ_VLLC01000007.1"/>
</dbReference>
<dbReference type="InterPro" id="IPR049730">
    <property type="entry name" value="SNF2/RAD54-like_C"/>
</dbReference>
<dbReference type="InterPro" id="IPR038718">
    <property type="entry name" value="SNF2-like_sf"/>
</dbReference>
<evidence type="ECO:0000256" key="4">
    <source>
        <dbReference type="ARBA" id="ARBA00022840"/>
    </source>
</evidence>
<dbReference type="Pfam" id="PF00271">
    <property type="entry name" value="Helicase_C"/>
    <property type="match status" value="1"/>
</dbReference>
<dbReference type="PANTHER" id="PTHR45766">
    <property type="entry name" value="DNA ANNEALING HELICASE AND ENDONUCLEASE ZRANB3 FAMILY MEMBER"/>
    <property type="match status" value="1"/>
</dbReference>
<keyword evidence="9" id="KW-1185">Reference proteome</keyword>
<feature type="domain" description="Helicase C-terminal" evidence="7">
    <location>
        <begin position="487"/>
        <end position="648"/>
    </location>
</feature>
<evidence type="ECO:0000256" key="5">
    <source>
        <dbReference type="SAM" id="Coils"/>
    </source>
</evidence>
<keyword evidence="5" id="KW-0175">Coiled coil</keyword>
<feature type="domain" description="Helicase ATP-binding" evidence="6">
    <location>
        <begin position="81"/>
        <end position="268"/>
    </location>
</feature>
<dbReference type="AlphaFoldDB" id="A0A562RY21"/>
<dbReference type="InterPro" id="IPR057342">
    <property type="entry name" value="DEXDc_RapA"/>
</dbReference>
<dbReference type="GO" id="GO:0004386">
    <property type="term" value="F:helicase activity"/>
    <property type="evidence" value="ECO:0007669"/>
    <property type="project" value="UniProtKB-KW"/>
</dbReference>
<dbReference type="Proteomes" id="UP000318307">
    <property type="component" value="Unassembled WGS sequence"/>
</dbReference>
<keyword evidence="1" id="KW-0547">Nucleotide-binding</keyword>
<evidence type="ECO:0000256" key="3">
    <source>
        <dbReference type="ARBA" id="ARBA00022806"/>
    </source>
</evidence>
<gene>
    <name evidence="8" type="ORF">LZ24_01160</name>
</gene>
<keyword evidence="2" id="KW-0378">Hydrolase</keyword>
<reference evidence="8 9" key="1">
    <citation type="submission" date="2019-07" db="EMBL/GenBank/DDBJ databases">
        <title>Genome sequencing of 100 strains of the haloalkaliphilic chemolithoautotrophic sulfur-oxidizing bacterium Thioalkalivibrio.</title>
        <authorList>
            <person name="Muyzer G."/>
        </authorList>
    </citation>
    <scope>NUCLEOTIDE SEQUENCE [LARGE SCALE GENOMIC DNA]</scope>
    <source>
        <strain evidence="8 9">ASO4-4</strain>
    </source>
</reference>
<keyword evidence="3" id="KW-0347">Helicase</keyword>
<evidence type="ECO:0000313" key="8">
    <source>
        <dbReference type="EMBL" id="TWI73931.1"/>
    </source>
</evidence>
<dbReference type="SUPFAM" id="SSF52540">
    <property type="entry name" value="P-loop containing nucleoside triphosphate hydrolases"/>
    <property type="match status" value="2"/>
</dbReference>
<dbReference type="PANTHER" id="PTHR45766:SF6">
    <property type="entry name" value="SWI_SNF-RELATED MATRIX-ASSOCIATED ACTIN-DEPENDENT REGULATOR OF CHROMATIN SUBFAMILY A-LIKE PROTEIN 1"/>
    <property type="match status" value="1"/>
</dbReference>
<name>A0A562RY21_9BACT</name>
<dbReference type="CDD" id="cd18793">
    <property type="entry name" value="SF2_C_SNF"/>
    <property type="match status" value="1"/>
</dbReference>
<dbReference type="InterPro" id="IPR014001">
    <property type="entry name" value="Helicase_ATP-bd"/>
</dbReference>
<comment type="caution">
    <text evidence="8">The sequence shown here is derived from an EMBL/GenBank/DDBJ whole genome shotgun (WGS) entry which is preliminary data.</text>
</comment>
<evidence type="ECO:0000259" key="7">
    <source>
        <dbReference type="PROSITE" id="PS51194"/>
    </source>
</evidence>
<evidence type="ECO:0000259" key="6">
    <source>
        <dbReference type="PROSITE" id="PS51192"/>
    </source>
</evidence>
<dbReference type="InterPro" id="IPR027417">
    <property type="entry name" value="P-loop_NTPase"/>
</dbReference>
<dbReference type="Pfam" id="PF00176">
    <property type="entry name" value="SNF2-rel_dom"/>
    <property type="match status" value="1"/>
</dbReference>
<organism evidence="8 9">
    <name type="scientific">Desulfobotulus alkaliphilus</name>
    <dbReference type="NCBI Taxonomy" id="622671"/>
    <lineage>
        <taxon>Bacteria</taxon>
        <taxon>Pseudomonadati</taxon>
        <taxon>Thermodesulfobacteriota</taxon>
        <taxon>Desulfobacteria</taxon>
        <taxon>Desulfobacterales</taxon>
        <taxon>Desulfobacteraceae</taxon>
        <taxon>Desulfobotulus</taxon>
    </lineage>
</organism>
<accession>A0A562RY21</accession>
<dbReference type="EMBL" id="VLLC01000007">
    <property type="protein sequence ID" value="TWI73931.1"/>
    <property type="molecule type" value="Genomic_DNA"/>
</dbReference>
<feature type="coiled-coil region" evidence="5">
    <location>
        <begin position="914"/>
        <end position="957"/>
    </location>
</feature>
<dbReference type="CDD" id="cd18011">
    <property type="entry name" value="DEXDc_RapA"/>
    <property type="match status" value="1"/>
</dbReference>
<dbReference type="GO" id="GO:0016787">
    <property type="term" value="F:hydrolase activity"/>
    <property type="evidence" value="ECO:0007669"/>
    <property type="project" value="UniProtKB-KW"/>
</dbReference>
<dbReference type="Gene3D" id="3.40.50.300">
    <property type="entry name" value="P-loop containing nucleotide triphosphate hydrolases"/>
    <property type="match status" value="1"/>
</dbReference>
<proteinExistence type="predicted"/>
<evidence type="ECO:0000256" key="1">
    <source>
        <dbReference type="ARBA" id="ARBA00022741"/>
    </source>
</evidence>
<dbReference type="GO" id="GO:0005524">
    <property type="term" value="F:ATP binding"/>
    <property type="evidence" value="ECO:0007669"/>
    <property type="project" value="UniProtKB-KW"/>
</dbReference>
<evidence type="ECO:0000256" key="2">
    <source>
        <dbReference type="ARBA" id="ARBA00022801"/>
    </source>
</evidence>
<evidence type="ECO:0000313" key="9">
    <source>
        <dbReference type="Proteomes" id="UP000318307"/>
    </source>
</evidence>
<dbReference type="SMART" id="SM00490">
    <property type="entry name" value="HELICc"/>
    <property type="match status" value="1"/>
</dbReference>
<keyword evidence="4" id="KW-0067">ATP-binding</keyword>
<sequence length="1005" mass="116230">MSWQIRFPDGIRYVAEKQLEHLPEEAEDALDLLFKKKFGRIGDLRGSITHIRLSGKLADLIYSMETTLTTFYPYQFKPVLNFLDSPSRGILIADEVGLGKTIEAGLIWTELRSRYDARRLLVLCPAMLGAKWRQELARRFGIDAQIADASQVKRILCEYIEGDRRDFAIIASMQGLRPGKDWEEKSRDSFASASDELAFILNDMAYDEDLLDLLIIDEAHYLRNHGSMTYQIGRLLRNVAEHVVLLSATPVHLRSQDLYALLNLVDEDTFNQPHVFDDILNANAPLLAARDILLSGNPDISLFVKKINEAKKHVLLKNNRQLQAILDEVPKSDLIKDRSRRSYFAHRLEGINLLGHAVTRTRKRDVTEWRVVREAVAENIPMTLVEEEFYERVTGHVRDYCSRSGGHEGFLMVTPQRQISSSMPAALRDWQRRKKICFSLDEDIGSSVEDVRDVGPLVQSLLRDTVNFGNLEVLWENDSKYHRLFGLIKKHLQEYPFEKIVLFSYFRPTLYYLHERLMQDGIRGLVLVGGMPDTEKNFILKEFKDPQGPSLLLASEVASEGIDLQFARILVNYDLPWNPMRVEQRIGRIDRLGQESSKITVWNLFYENTIDARIYDRLYSRLKIFEYALGGMETVLGEEIKKMTLDLMGNRLSPSQEEDRIRQTAQALNNLKVEEDRLERDAGNLMAHGDFILRQIQAARDIGRSIQGNDLWIYTRDFLEINYKGCLLRQLESDNSVFELRLSEKAYYDLDRFMQDHRLAGQTRILQTHMPFYCEFKNQVQHDNAGNIEFINQFHPLIRFIGDKIKEKIRCGQRVYHPLVGVFLDHDYIPELPSGDYFFYVELWSVKGIRDVEKMAFSAKPFGMSSMLKDEDAEKLVVATARFGKDWPGVKNDVNTVLLEGLFDDCVSYLENRYNEYIMMLENENNDRADLQEKTLKLHMERQIENLSRVLKGHEEKGLSRMVPAVKGKMAKLETKVGSRLRALEAGRRLVHEQREICAGVLRLL</sequence>
<dbReference type="SMART" id="SM00487">
    <property type="entry name" value="DEXDc"/>
    <property type="match status" value="1"/>
</dbReference>
<feature type="coiled-coil region" evidence="5">
    <location>
        <begin position="661"/>
        <end position="688"/>
    </location>
</feature>
<dbReference type="PROSITE" id="PS51192">
    <property type="entry name" value="HELICASE_ATP_BIND_1"/>
    <property type="match status" value="1"/>
</dbReference>